<sequence length="147" mass="15583">MPPAWSPSSTQRTRAQPSSPPSNRSWPQSRPEASPTCPNSPPSPPAYTHGRTTASGARARVRSKAVLTTPTGSGTGRVGAQAIAFGSSRLRPLIAEAARQGLRLALTVRLAKTGYLHPSGSRTDSPGIRRDVFQRADHTEERAYGSA</sequence>
<dbReference type="EMBL" id="BMMM01000005">
    <property type="protein sequence ID" value="GGN63884.1"/>
    <property type="molecule type" value="Genomic_DNA"/>
</dbReference>
<dbReference type="AlphaFoldDB" id="A0A917Y1P0"/>
<protein>
    <submittedName>
        <fullName evidence="2">Uncharacterized protein</fullName>
    </submittedName>
</protein>
<feature type="compositionally biased region" description="Polar residues" evidence="1">
    <location>
        <begin position="1"/>
        <end position="28"/>
    </location>
</feature>
<comment type="caution">
    <text evidence="2">The sequence shown here is derived from an EMBL/GenBank/DDBJ whole genome shotgun (WGS) entry which is preliminary data.</text>
</comment>
<keyword evidence="3" id="KW-1185">Reference proteome</keyword>
<accession>A0A917Y1P0</accession>
<reference evidence="2 3" key="1">
    <citation type="journal article" date="2014" name="Int. J. Syst. Evol. Microbiol.">
        <title>Complete genome sequence of Corynebacterium casei LMG S-19264T (=DSM 44701T), isolated from a smear-ripened cheese.</title>
        <authorList>
            <consortium name="US DOE Joint Genome Institute (JGI-PGF)"/>
            <person name="Walter F."/>
            <person name="Albersmeier A."/>
            <person name="Kalinowski J."/>
            <person name="Ruckert C."/>
        </authorList>
    </citation>
    <scope>NUCLEOTIDE SEQUENCE [LARGE SCALE GENOMIC DNA]</scope>
    <source>
        <strain evidence="2 3">CGMCC 4.7111</strain>
    </source>
</reference>
<feature type="region of interest" description="Disordered" evidence="1">
    <location>
        <begin position="1"/>
        <end position="62"/>
    </location>
</feature>
<name>A0A917Y1P0_9ACTN</name>
<organism evidence="2 3">
    <name type="scientific">Streptomyces albiflavescens</name>
    <dbReference type="NCBI Taxonomy" id="1623582"/>
    <lineage>
        <taxon>Bacteria</taxon>
        <taxon>Bacillati</taxon>
        <taxon>Actinomycetota</taxon>
        <taxon>Actinomycetes</taxon>
        <taxon>Kitasatosporales</taxon>
        <taxon>Streptomycetaceae</taxon>
        <taxon>Streptomyces</taxon>
    </lineage>
</organism>
<evidence type="ECO:0000313" key="2">
    <source>
        <dbReference type="EMBL" id="GGN63884.1"/>
    </source>
</evidence>
<gene>
    <name evidence="2" type="ORF">GCM10011579_032700</name>
</gene>
<evidence type="ECO:0000313" key="3">
    <source>
        <dbReference type="Proteomes" id="UP000600365"/>
    </source>
</evidence>
<evidence type="ECO:0000256" key="1">
    <source>
        <dbReference type="SAM" id="MobiDB-lite"/>
    </source>
</evidence>
<dbReference type="Proteomes" id="UP000600365">
    <property type="component" value="Unassembled WGS sequence"/>
</dbReference>
<proteinExistence type="predicted"/>